<name>A0A8X8WCD2_SALSN</name>
<dbReference type="GO" id="GO:0005634">
    <property type="term" value="C:nucleus"/>
    <property type="evidence" value="ECO:0007669"/>
    <property type="project" value="InterPro"/>
</dbReference>
<proteinExistence type="predicted"/>
<dbReference type="GO" id="GO:0030915">
    <property type="term" value="C:Smc5-Smc6 complex"/>
    <property type="evidence" value="ECO:0007669"/>
    <property type="project" value="InterPro"/>
</dbReference>
<dbReference type="EMBL" id="PNBA02000018">
    <property type="protein sequence ID" value="KAG6392015.1"/>
    <property type="molecule type" value="Genomic_DNA"/>
</dbReference>
<gene>
    <name evidence="1" type="ORF">SASPL_146217</name>
</gene>
<comment type="caution">
    <text evidence="1">The sequence shown here is derived from an EMBL/GenBank/DDBJ whole genome shotgun (WGS) entry which is preliminary data.</text>
</comment>
<dbReference type="GO" id="GO:0000976">
    <property type="term" value="F:transcription cis-regulatory region binding"/>
    <property type="evidence" value="ECO:0007669"/>
    <property type="project" value="TreeGrafter"/>
</dbReference>
<dbReference type="GO" id="GO:0006974">
    <property type="term" value="P:DNA damage response"/>
    <property type="evidence" value="ECO:0007669"/>
    <property type="project" value="InterPro"/>
</dbReference>
<reference evidence="1" key="1">
    <citation type="submission" date="2018-01" db="EMBL/GenBank/DDBJ databases">
        <authorList>
            <person name="Mao J.F."/>
        </authorList>
    </citation>
    <scope>NUCLEOTIDE SEQUENCE</scope>
    <source>
        <strain evidence="1">Huo1</strain>
        <tissue evidence="1">Leaf</tissue>
    </source>
</reference>
<protein>
    <submittedName>
        <fullName evidence="1">Uncharacterized protein</fullName>
    </submittedName>
</protein>
<dbReference type="Proteomes" id="UP000298416">
    <property type="component" value="Unassembled WGS sequence"/>
</dbReference>
<dbReference type="PANTHER" id="PTHR37243:SF2">
    <property type="entry name" value="NEGATIVE REGULATOR OF SYSTEMIC ACQUIRED RESISTANCE SNI1"/>
    <property type="match status" value="1"/>
</dbReference>
<dbReference type="PANTHER" id="PTHR37243">
    <property type="entry name" value="NEGATIVE REGULATOR OF SYSTEMIC ACQUIRED RESISTANCE SNI1"/>
    <property type="match status" value="1"/>
</dbReference>
<reference evidence="1" key="2">
    <citation type="submission" date="2020-08" db="EMBL/GenBank/DDBJ databases">
        <title>Plant Genome Project.</title>
        <authorList>
            <person name="Zhang R.-G."/>
        </authorList>
    </citation>
    <scope>NUCLEOTIDE SEQUENCE</scope>
    <source>
        <strain evidence="1">Huo1</strain>
        <tissue evidence="1">Leaf</tissue>
    </source>
</reference>
<sequence>MKRRTRIAGDGGNQGLEENTLALLDTSGFNASKVSHHLDDDRLAFLEAVRTTSLKIDDGNAPTRKMLEAIFHILIDADSLDLVIQSYQLLVELDKFVFELCFTSEHYIIDIQRFPRLYLSEGEQSDSSSHKVSPFIMVEEAWSPFSFTMDGYDKKRDATNHSRSLVDSSVCHQATYVVSFGFHTLIKEIADVAVEMKSEAVDIGFMKKMLLLQYLVTVLEGDFWPRNSTYRENLDWTILRESLLSMLLGSRKIIYKGLIKSSLSVLYNLSQSTVSSEEDSCSDKTQGEELHEVDRAIALALPELEKSTCNVLKKFFIMIMELDSSKRTADQHGLTTRADGVRTPAVEIILDELINDSDVLSSFLKVFDPKWRLEIIVQYFQKYISKVRNLIFPLVQKLNSVQTRSSTGTINTENFDGLLKYLSNSKRTKSIIKKITTEAIQLLLAYGFQAYVMLLHAESQGFSDMMEDVKSNSAVGVCEDLISAFTCLRREDPNTGILCCGKQALITAAATISNLRSI</sequence>
<keyword evidence="2" id="KW-1185">Reference proteome</keyword>
<evidence type="ECO:0000313" key="1">
    <source>
        <dbReference type="EMBL" id="KAG6392015.1"/>
    </source>
</evidence>
<dbReference type="GO" id="GO:0045892">
    <property type="term" value="P:negative regulation of DNA-templated transcription"/>
    <property type="evidence" value="ECO:0007669"/>
    <property type="project" value="InterPro"/>
</dbReference>
<dbReference type="GO" id="GO:0010113">
    <property type="term" value="P:negative regulation of systemic acquired resistance"/>
    <property type="evidence" value="ECO:0007669"/>
    <property type="project" value="TreeGrafter"/>
</dbReference>
<evidence type="ECO:0000313" key="2">
    <source>
        <dbReference type="Proteomes" id="UP000298416"/>
    </source>
</evidence>
<dbReference type="InterPro" id="IPR034561">
    <property type="entry name" value="SNI1"/>
</dbReference>
<accession>A0A8X8WCD2</accession>
<organism evidence="1">
    <name type="scientific">Salvia splendens</name>
    <name type="common">Scarlet sage</name>
    <dbReference type="NCBI Taxonomy" id="180675"/>
    <lineage>
        <taxon>Eukaryota</taxon>
        <taxon>Viridiplantae</taxon>
        <taxon>Streptophyta</taxon>
        <taxon>Embryophyta</taxon>
        <taxon>Tracheophyta</taxon>
        <taxon>Spermatophyta</taxon>
        <taxon>Magnoliopsida</taxon>
        <taxon>eudicotyledons</taxon>
        <taxon>Gunneridae</taxon>
        <taxon>Pentapetalae</taxon>
        <taxon>asterids</taxon>
        <taxon>lamiids</taxon>
        <taxon>Lamiales</taxon>
        <taxon>Lamiaceae</taxon>
        <taxon>Nepetoideae</taxon>
        <taxon>Mentheae</taxon>
        <taxon>Salviinae</taxon>
        <taxon>Salvia</taxon>
        <taxon>Salvia subgen. Calosphace</taxon>
        <taxon>core Calosphace</taxon>
    </lineage>
</organism>
<dbReference type="AlphaFoldDB" id="A0A8X8WCD2"/>